<accession>A0A0K1EU89</accession>
<feature type="domain" description="Multidrug resistance protein MdtA-like C-terminal permuted SH3" evidence="7">
    <location>
        <begin position="297"/>
        <end position="358"/>
    </location>
</feature>
<dbReference type="Pfam" id="PF25876">
    <property type="entry name" value="HH_MFP_RND"/>
    <property type="match status" value="1"/>
</dbReference>
<evidence type="ECO:0000256" key="1">
    <source>
        <dbReference type="ARBA" id="ARBA00004196"/>
    </source>
</evidence>
<evidence type="ECO:0000259" key="7">
    <source>
        <dbReference type="Pfam" id="PF25967"/>
    </source>
</evidence>
<dbReference type="FunFam" id="2.40.420.20:FF:000001">
    <property type="entry name" value="Efflux RND transporter periplasmic adaptor subunit"/>
    <property type="match status" value="1"/>
</dbReference>
<dbReference type="EMBL" id="CP012159">
    <property type="protein sequence ID" value="AKT44193.1"/>
    <property type="molecule type" value="Genomic_DNA"/>
</dbReference>
<evidence type="ECO:0000256" key="2">
    <source>
        <dbReference type="ARBA" id="ARBA00009477"/>
    </source>
</evidence>
<dbReference type="GO" id="GO:0046677">
    <property type="term" value="P:response to antibiotic"/>
    <property type="evidence" value="ECO:0007669"/>
    <property type="project" value="TreeGrafter"/>
</dbReference>
<keyword evidence="9" id="KW-1185">Reference proteome</keyword>
<feature type="signal peptide" evidence="3">
    <location>
        <begin position="1"/>
        <end position="22"/>
    </location>
</feature>
<dbReference type="InterPro" id="IPR006143">
    <property type="entry name" value="RND_pump_MFP"/>
</dbReference>
<feature type="chain" id="PRO_5005460007" evidence="3">
    <location>
        <begin position="23"/>
        <end position="380"/>
    </location>
</feature>
<dbReference type="InterPro" id="IPR058625">
    <property type="entry name" value="MdtA-like_BSH"/>
</dbReference>
<comment type="subcellular location">
    <subcellularLocation>
        <location evidence="1">Cell envelope</location>
    </subcellularLocation>
</comment>
<dbReference type="SUPFAM" id="SSF111369">
    <property type="entry name" value="HlyD-like secretion proteins"/>
    <property type="match status" value="1"/>
</dbReference>
<dbReference type="PANTHER" id="PTHR30158">
    <property type="entry name" value="ACRA/E-RELATED COMPONENT OF DRUG EFFLUX TRANSPORTER"/>
    <property type="match status" value="1"/>
</dbReference>
<dbReference type="InterPro" id="IPR058626">
    <property type="entry name" value="MdtA-like_b-barrel"/>
</dbReference>
<dbReference type="AlphaFoldDB" id="A0A0K1EU89"/>
<dbReference type="InterPro" id="IPR058624">
    <property type="entry name" value="MdtA-like_HH"/>
</dbReference>
<evidence type="ECO:0000259" key="5">
    <source>
        <dbReference type="Pfam" id="PF25917"/>
    </source>
</evidence>
<dbReference type="Pfam" id="PF25944">
    <property type="entry name" value="Beta-barrel_RND"/>
    <property type="match status" value="1"/>
</dbReference>
<protein>
    <submittedName>
        <fullName evidence="8">MexE family multidrug efflux RND transporter periplasmic adaptor subunit</fullName>
    </submittedName>
</protein>
<dbReference type="RefSeq" id="WP_050435569.1">
    <property type="nucleotide sequence ID" value="NZ_CP012159.1"/>
</dbReference>
<proteinExistence type="inferred from homology"/>
<dbReference type="Proteomes" id="UP000067626">
    <property type="component" value="Chromosome"/>
</dbReference>
<comment type="similarity">
    <text evidence="2">Belongs to the membrane fusion protein (MFP) (TC 8.A.1) family.</text>
</comment>
<dbReference type="STRING" id="52.CMC5_084330"/>
<dbReference type="Pfam" id="PF25917">
    <property type="entry name" value="BSH_RND"/>
    <property type="match status" value="1"/>
</dbReference>
<dbReference type="GO" id="GO:0005886">
    <property type="term" value="C:plasma membrane"/>
    <property type="evidence" value="ECO:0007669"/>
    <property type="project" value="UniProtKB-SubCell"/>
</dbReference>
<feature type="domain" description="Multidrug resistance protein MdtA-like alpha-helical hairpin" evidence="4">
    <location>
        <begin position="101"/>
        <end position="169"/>
    </location>
</feature>
<organism evidence="8 9">
    <name type="scientific">Chondromyces crocatus</name>
    <dbReference type="NCBI Taxonomy" id="52"/>
    <lineage>
        <taxon>Bacteria</taxon>
        <taxon>Pseudomonadati</taxon>
        <taxon>Myxococcota</taxon>
        <taxon>Polyangia</taxon>
        <taxon>Polyangiales</taxon>
        <taxon>Polyangiaceae</taxon>
        <taxon>Chondromyces</taxon>
    </lineage>
</organism>
<dbReference type="Pfam" id="PF25967">
    <property type="entry name" value="RND-MFP_C"/>
    <property type="match status" value="1"/>
</dbReference>
<name>A0A0K1EU89_CHOCO</name>
<evidence type="ECO:0000259" key="6">
    <source>
        <dbReference type="Pfam" id="PF25944"/>
    </source>
</evidence>
<evidence type="ECO:0000313" key="8">
    <source>
        <dbReference type="EMBL" id="AKT44193.1"/>
    </source>
</evidence>
<gene>
    <name evidence="8" type="primary">mexE</name>
    <name evidence="8" type="ORF">CMC5_084330</name>
</gene>
<dbReference type="PANTHER" id="PTHR30158:SF3">
    <property type="entry name" value="MULTIDRUG EFFLUX PUMP SUBUNIT ACRA-RELATED"/>
    <property type="match status" value="1"/>
</dbReference>
<dbReference type="NCBIfam" id="TIGR01730">
    <property type="entry name" value="RND_mfp"/>
    <property type="match status" value="1"/>
</dbReference>
<dbReference type="Gene3D" id="2.40.50.100">
    <property type="match status" value="1"/>
</dbReference>
<dbReference type="PATRIC" id="fig|52.7.peg.9268"/>
<dbReference type="Gene3D" id="2.40.30.170">
    <property type="match status" value="1"/>
</dbReference>
<evidence type="ECO:0000256" key="3">
    <source>
        <dbReference type="SAM" id="SignalP"/>
    </source>
</evidence>
<dbReference type="InterPro" id="IPR058627">
    <property type="entry name" value="MdtA-like_C"/>
</dbReference>
<dbReference type="OrthoDB" id="9772050at2"/>
<keyword evidence="3" id="KW-0732">Signal</keyword>
<feature type="domain" description="Multidrug resistance protein MdtA-like beta-barrel" evidence="6">
    <location>
        <begin position="206"/>
        <end position="290"/>
    </location>
</feature>
<dbReference type="KEGG" id="ccro:CMC5_084330"/>
<dbReference type="Gene3D" id="1.10.287.470">
    <property type="entry name" value="Helix hairpin bin"/>
    <property type="match status" value="1"/>
</dbReference>
<dbReference type="Gene3D" id="2.40.420.20">
    <property type="match status" value="1"/>
</dbReference>
<reference evidence="8 9" key="1">
    <citation type="submission" date="2015-07" db="EMBL/GenBank/DDBJ databases">
        <title>Genome analysis of myxobacterium Chondromyces crocatus Cm c5 reveals a high potential for natural compound synthesis and the genetic basis for the loss of fruiting body formation.</title>
        <authorList>
            <person name="Zaburannyi N."/>
            <person name="Bunk B."/>
            <person name="Maier J."/>
            <person name="Overmann J."/>
            <person name="Mueller R."/>
        </authorList>
    </citation>
    <scope>NUCLEOTIDE SEQUENCE [LARGE SCALE GENOMIC DNA]</scope>
    <source>
        <strain evidence="8 9">Cm c5</strain>
    </source>
</reference>
<feature type="domain" description="Multidrug resistance protein MdtA-like barrel-sandwich hybrid" evidence="5">
    <location>
        <begin position="59"/>
        <end position="202"/>
    </location>
</feature>
<evidence type="ECO:0000259" key="4">
    <source>
        <dbReference type="Pfam" id="PF25876"/>
    </source>
</evidence>
<sequence>MHERVRRGLIRSVLLLTPSACASETPPPPPPPAEVGVVDVQPEHVVLREELPGRIAPFRMAQVRARVAGVVLKRSFAEGSEVKQGQPLFVIDPAPLKAEMDGANATLARGLATLNQAESQKKRTAELLDGNSVSVELYETTVAAEATARADVAQARAALMRARLNLGYATVTAPISGKIGGELVTEGALVGQNEATPLAVIQQIDPVYVDIKQPASQLMRLRRAVPESARQGEATATLVLDDGSEFPQKGKVLFSDINVDPGTGEVTLRTSFPNPDRTLLPGMFARVKLDGRVYPEALMVPQQAVARDSGGGTTVLVVDPEGKLEARPVRVGGVDRDRYIVEEGLKAGDRVVVDGQQKVTPGAVVRAVPWTAGKTATARD</sequence>
<dbReference type="GO" id="GO:0022857">
    <property type="term" value="F:transmembrane transporter activity"/>
    <property type="evidence" value="ECO:0007669"/>
    <property type="project" value="InterPro"/>
</dbReference>
<evidence type="ECO:0000313" key="9">
    <source>
        <dbReference type="Proteomes" id="UP000067626"/>
    </source>
</evidence>